<evidence type="ECO:0000256" key="1">
    <source>
        <dbReference type="SAM" id="Coils"/>
    </source>
</evidence>
<protein>
    <submittedName>
        <fullName evidence="3">NmrA domain-containing protein</fullName>
    </submittedName>
</protein>
<evidence type="ECO:0000313" key="3">
    <source>
        <dbReference type="EMBL" id="KAF7296193.1"/>
    </source>
</evidence>
<accession>A0A8H6VZN7</accession>
<name>A0A8H6VZN7_MYCCL</name>
<proteinExistence type="predicted"/>
<evidence type="ECO:0000256" key="2">
    <source>
        <dbReference type="SAM" id="MobiDB-lite"/>
    </source>
</evidence>
<feature type="compositionally biased region" description="Polar residues" evidence="2">
    <location>
        <begin position="89"/>
        <end position="98"/>
    </location>
</feature>
<organism evidence="3 4">
    <name type="scientific">Mycena chlorophos</name>
    <name type="common">Agaric fungus</name>
    <name type="synonym">Agaricus chlorophos</name>
    <dbReference type="NCBI Taxonomy" id="658473"/>
    <lineage>
        <taxon>Eukaryota</taxon>
        <taxon>Fungi</taxon>
        <taxon>Dikarya</taxon>
        <taxon>Basidiomycota</taxon>
        <taxon>Agaricomycotina</taxon>
        <taxon>Agaricomycetes</taxon>
        <taxon>Agaricomycetidae</taxon>
        <taxon>Agaricales</taxon>
        <taxon>Marasmiineae</taxon>
        <taxon>Mycenaceae</taxon>
        <taxon>Mycena</taxon>
    </lineage>
</organism>
<keyword evidence="4" id="KW-1185">Reference proteome</keyword>
<feature type="compositionally biased region" description="Low complexity" evidence="2">
    <location>
        <begin position="62"/>
        <end position="72"/>
    </location>
</feature>
<evidence type="ECO:0000313" key="4">
    <source>
        <dbReference type="Proteomes" id="UP000613580"/>
    </source>
</evidence>
<gene>
    <name evidence="3" type="ORF">HMN09_01088000</name>
</gene>
<reference evidence="3" key="1">
    <citation type="submission" date="2020-05" db="EMBL/GenBank/DDBJ databases">
        <title>Mycena genomes resolve the evolution of fungal bioluminescence.</title>
        <authorList>
            <person name="Tsai I.J."/>
        </authorList>
    </citation>
    <scope>NUCLEOTIDE SEQUENCE</scope>
    <source>
        <strain evidence="3">110903Hualien_Pintung</strain>
    </source>
</reference>
<dbReference type="OrthoDB" id="3147752at2759"/>
<comment type="caution">
    <text evidence="3">The sequence shown here is derived from an EMBL/GenBank/DDBJ whole genome shotgun (WGS) entry which is preliminary data.</text>
</comment>
<feature type="coiled-coil region" evidence="1">
    <location>
        <begin position="115"/>
        <end position="156"/>
    </location>
</feature>
<sequence length="442" mass="48231">MSLSTLMKTVGNQAVNAVSRAVELVAGSTSVDPPSETGTTPSIRGAAVHTQQELNQGKMLQPAAQAPAATEARPAKNTGGSRARVPPTTGMSASTAPTPSLVPTAPRSAPTRAEIETLQSQLLQQQAELQSLRTTNQSLRSANDQLESQLKQAIAVSSASSPAFSPTASGASIGDIRRMLDDVSAEIYHLAAALADSSTHPPPSYLEAQEDLSQYTAHVVRTLLPPQIHHLYRSRAVVPDVVNQMALQHVLVAWCQRRVSGWIFGRGEPLFEGCLDETFMLLRMTEDPGDACRWRALTRKHVETEQDRTKTLRWRQDDLSMCIQASVSFFNPSLVQLVPGLVGKRIVAICEATKRLHDAVGTKVVSDDLQITYIVPGTPFNPQRMEDSWATAGKRQREVDEVVCTTTLGLVKMVPRSRHEVLIIVKPQVFLLSDLEELRRSQ</sequence>
<feature type="region of interest" description="Disordered" evidence="2">
    <location>
        <begin position="59"/>
        <end position="112"/>
    </location>
</feature>
<keyword evidence="1" id="KW-0175">Coiled coil</keyword>
<dbReference type="EMBL" id="JACAZE010000017">
    <property type="protein sequence ID" value="KAF7296193.1"/>
    <property type="molecule type" value="Genomic_DNA"/>
</dbReference>
<dbReference type="AlphaFoldDB" id="A0A8H6VZN7"/>
<dbReference type="Proteomes" id="UP000613580">
    <property type="component" value="Unassembled WGS sequence"/>
</dbReference>